<evidence type="ECO:0000313" key="3">
    <source>
        <dbReference type="Proteomes" id="UP000827724"/>
    </source>
</evidence>
<dbReference type="EMBL" id="JAIWOZ010000004">
    <property type="protein sequence ID" value="KAH6606556.1"/>
    <property type="molecule type" value="Genomic_DNA"/>
</dbReference>
<organism evidence="2 3">
    <name type="scientific">Trichoderma cornu-damae</name>
    <dbReference type="NCBI Taxonomy" id="654480"/>
    <lineage>
        <taxon>Eukaryota</taxon>
        <taxon>Fungi</taxon>
        <taxon>Dikarya</taxon>
        <taxon>Ascomycota</taxon>
        <taxon>Pezizomycotina</taxon>
        <taxon>Sordariomycetes</taxon>
        <taxon>Hypocreomycetidae</taxon>
        <taxon>Hypocreales</taxon>
        <taxon>Hypocreaceae</taxon>
        <taxon>Trichoderma</taxon>
    </lineage>
</organism>
<feature type="region of interest" description="Disordered" evidence="1">
    <location>
        <begin position="1"/>
        <end position="79"/>
    </location>
</feature>
<keyword evidence="3" id="KW-1185">Reference proteome</keyword>
<accession>A0A9P8QJX9</accession>
<name>A0A9P8QJX9_9HYPO</name>
<dbReference type="Proteomes" id="UP000827724">
    <property type="component" value="Unassembled WGS sequence"/>
</dbReference>
<feature type="compositionally biased region" description="Low complexity" evidence="1">
    <location>
        <begin position="8"/>
        <end position="40"/>
    </location>
</feature>
<reference evidence="2" key="1">
    <citation type="submission" date="2021-08" db="EMBL/GenBank/DDBJ databases">
        <title>Chromosome-Level Trichoderma cornu-damae using Hi-C Data.</title>
        <authorList>
            <person name="Kim C.S."/>
        </authorList>
    </citation>
    <scope>NUCLEOTIDE SEQUENCE</scope>
    <source>
        <strain evidence="2">KA19-0412C</strain>
    </source>
</reference>
<evidence type="ECO:0000256" key="1">
    <source>
        <dbReference type="SAM" id="MobiDB-lite"/>
    </source>
</evidence>
<feature type="compositionally biased region" description="Polar residues" evidence="1">
    <location>
        <begin position="70"/>
        <end position="79"/>
    </location>
</feature>
<sequence>MPQKRISKSSSAKGSSAKNSSVKSSSSMDSSFFPQSSRQPPDFPLLPGPSVLSWDGSDPDLELLAASHPPQWTTATIPW</sequence>
<gene>
    <name evidence="2" type="ORF">Trco_005709</name>
</gene>
<proteinExistence type="predicted"/>
<protein>
    <submittedName>
        <fullName evidence="2">Uncharacterized protein</fullName>
    </submittedName>
</protein>
<comment type="caution">
    <text evidence="2">The sequence shown here is derived from an EMBL/GenBank/DDBJ whole genome shotgun (WGS) entry which is preliminary data.</text>
</comment>
<dbReference type="AlphaFoldDB" id="A0A9P8QJX9"/>
<evidence type="ECO:0000313" key="2">
    <source>
        <dbReference type="EMBL" id="KAH6606556.1"/>
    </source>
</evidence>